<keyword evidence="1" id="KW-0472">Membrane</keyword>
<keyword evidence="1" id="KW-0812">Transmembrane</keyword>
<reference evidence="2 3" key="1">
    <citation type="submission" date="2017-04" db="EMBL/GenBank/DDBJ databases">
        <title>Draft genome sequence of Zooshikella ganghwensis VG4 isolated from Red Sea sediments.</title>
        <authorList>
            <person name="Rehman Z."/>
            <person name="Alam I."/>
            <person name="Kamau A."/>
            <person name="Bajic V."/>
            <person name="Leiknes T."/>
        </authorList>
    </citation>
    <scope>NUCLEOTIDE SEQUENCE [LARGE SCALE GENOMIC DNA]</scope>
    <source>
        <strain evidence="2 3">VG4</strain>
    </source>
</reference>
<proteinExistence type="predicted"/>
<organism evidence="2 3">
    <name type="scientific">Zooshikella ganghwensis</name>
    <dbReference type="NCBI Taxonomy" id="202772"/>
    <lineage>
        <taxon>Bacteria</taxon>
        <taxon>Pseudomonadati</taxon>
        <taxon>Pseudomonadota</taxon>
        <taxon>Gammaproteobacteria</taxon>
        <taxon>Oceanospirillales</taxon>
        <taxon>Zooshikellaceae</taxon>
        <taxon>Zooshikella</taxon>
    </lineage>
</organism>
<dbReference type="Proteomes" id="UP000257039">
    <property type="component" value="Unassembled WGS sequence"/>
</dbReference>
<keyword evidence="3" id="KW-1185">Reference proteome</keyword>
<evidence type="ECO:0000313" key="2">
    <source>
        <dbReference type="EMBL" id="RDH44380.1"/>
    </source>
</evidence>
<evidence type="ECO:0000256" key="1">
    <source>
        <dbReference type="SAM" id="Phobius"/>
    </source>
</evidence>
<sequence length="216" mass="25664">MPRKIVSRCNLFTILLLNIHILFGSIWFFKIEYDAIMDFKDILKNPLPDLLYAISAILVLFFIHMLFISRLLSIKTMNTPNYILGRTFFETKKIPMPKIFWKDLTNVEVKEKEVIVDSIDGKYTTNNLYVCFYFSNNRFKKYKEKIEKKLEDCIGYDEYNKKLLHEKMLTINDSESCVLIGENVFDFSLFKTEEEFNVIVNYFQYLTLSSQEHSSV</sequence>
<dbReference type="AlphaFoldDB" id="A0A4P9VQP8"/>
<comment type="caution">
    <text evidence="2">The sequence shown here is derived from an EMBL/GenBank/DDBJ whole genome shotgun (WGS) entry which is preliminary data.</text>
</comment>
<gene>
    <name evidence="2" type="ORF">B9G39_13555</name>
</gene>
<feature type="transmembrane region" description="Helical" evidence="1">
    <location>
        <begin position="12"/>
        <end position="30"/>
    </location>
</feature>
<feature type="transmembrane region" description="Helical" evidence="1">
    <location>
        <begin position="50"/>
        <end position="68"/>
    </location>
</feature>
<keyword evidence="1" id="KW-1133">Transmembrane helix</keyword>
<dbReference type="EMBL" id="NDXW01000001">
    <property type="protein sequence ID" value="RDH44380.1"/>
    <property type="molecule type" value="Genomic_DNA"/>
</dbReference>
<name>A0A4P9VQP8_9GAMM</name>
<accession>A0A4P9VQP8</accession>
<protein>
    <submittedName>
        <fullName evidence="2">Uncharacterized protein</fullName>
    </submittedName>
</protein>
<evidence type="ECO:0000313" key="3">
    <source>
        <dbReference type="Proteomes" id="UP000257039"/>
    </source>
</evidence>